<keyword evidence="2" id="KW-1185">Reference proteome</keyword>
<feature type="non-terminal residue" evidence="1">
    <location>
        <position position="1"/>
    </location>
</feature>
<reference evidence="1 2" key="1">
    <citation type="journal article" date="2019" name="Genome Biol. Evol.">
        <title>Insights into the evolution of the New World diploid cottons (Gossypium, subgenus Houzingenia) based on genome sequencing.</title>
        <authorList>
            <person name="Grover C.E."/>
            <person name="Arick M.A. 2nd"/>
            <person name="Thrash A."/>
            <person name="Conover J.L."/>
            <person name="Sanders W.S."/>
            <person name="Peterson D.G."/>
            <person name="Frelichowski J.E."/>
            <person name="Scheffler J.A."/>
            <person name="Scheffler B.E."/>
            <person name="Wendel J.F."/>
        </authorList>
    </citation>
    <scope>NUCLEOTIDE SEQUENCE [LARGE SCALE GENOMIC DNA]</scope>
    <source>
        <strain evidence="1">1</strain>
        <tissue evidence="1">Leaf</tissue>
    </source>
</reference>
<dbReference type="Proteomes" id="UP000593576">
    <property type="component" value="Unassembled WGS sequence"/>
</dbReference>
<protein>
    <submittedName>
        <fullName evidence="1">Uncharacterized protein</fullName>
    </submittedName>
</protein>
<accession>A0A7J9NAY5</accession>
<evidence type="ECO:0000313" key="1">
    <source>
        <dbReference type="EMBL" id="MBA0880485.1"/>
    </source>
</evidence>
<sequence>IELDLVIERIEEGYLERFEERILGFGEAVVVESYIYHLICSLFSIGDRQGLQGFRCFLQPALLQFLTAGGRG</sequence>
<evidence type="ECO:0000313" key="2">
    <source>
        <dbReference type="Proteomes" id="UP000593576"/>
    </source>
</evidence>
<gene>
    <name evidence="1" type="ORF">Goshw_027759</name>
</gene>
<organism evidence="1 2">
    <name type="scientific">Gossypium schwendimanii</name>
    <name type="common">Cotton</name>
    <dbReference type="NCBI Taxonomy" id="34291"/>
    <lineage>
        <taxon>Eukaryota</taxon>
        <taxon>Viridiplantae</taxon>
        <taxon>Streptophyta</taxon>
        <taxon>Embryophyta</taxon>
        <taxon>Tracheophyta</taxon>
        <taxon>Spermatophyta</taxon>
        <taxon>Magnoliopsida</taxon>
        <taxon>eudicotyledons</taxon>
        <taxon>Gunneridae</taxon>
        <taxon>Pentapetalae</taxon>
        <taxon>rosids</taxon>
        <taxon>malvids</taxon>
        <taxon>Malvales</taxon>
        <taxon>Malvaceae</taxon>
        <taxon>Malvoideae</taxon>
        <taxon>Gossypium</taxon>
    </lineage>
</organism>
<name>A0A7J9NAY5_GOSSC</name>
<dbReference type="AlphaFoldDB" id="A0A7J9NAY5"/>
<dbReference type="EMBL" id="JABFAF010277573">
    <property type="protein sequence ID" value="MBA0880485.1"/>
    <property type="molecule type" value="Genomic_DNA"/>
</dbReference>
<comment type="caution">
    <text evidence="1">The sequence shown here is derived from an EMBL/GenBank/DDBJ whole genome shotgun (WGS) entry which is preliminary data.</text>
</comment>
<proteinExistence type="predicted"/>